<dbReference type="GO" id="GO:0005829">
    <property type="term" value="C:cytosol"/>
    <property type="evidence" value="ECO:0007669"/>
    <property type="project" value="TreeGrafter"/>
</dbReference>
<dbReference type="Gene3D" id="2.120.10.80">
    <property type="entry name" value="Kelch-type beta propeller"/>
    <property type="match status" value="1"/>
</dbReference>
<protein>
    <submittedName>
        <fullName evidence="2">Uncharacterized protein</fullName>
    </submittedName>
</protein>
<evidence type="ECO:0000256" key="1">
    <source>
        <dbReference type="SAM" id="MobiDB-lite"/>
    </source>
</evidence>
<dbReference type="GO" id="GO:0080037">
    <property type="term" value="P:negative regulation of cytokinin-activated signaling pathway"/>
    <property type="evidence" value="ECO:0007669"/>
    <property type="project" value="InterPro"/>
</dbReference>
<dbReference type="EMBL" id="LR862140">
    <property type="protein sequence ID" value="CAD1819890.1"/>
    <property type="molecule type" value="Genomic_DNA"/>
</dbReference>
<evidence type="ECO:0000313" key="2">
    <source>
        <dbReference type="EMBL" id="CAD1819890.1"/>
    </source>
</evidence>
<feature type="region of interest" description="Disordered" evidence="1">
    <location>
        <begin position="59"/>
        <end position="87"/>
    </location>
</feature>
<dbReference type="InterPro" id="IPR006652">
    <property type="entry name" value="Kelch_1"/>
</dbReference>
<dbReference type="GO" id="GO:2000762">
    <property type="term" value="P:regulation of phenylpropanoid metabolic process"/>
    <property type="evidence" value="ECO:0007669"/>
    <property type="project" value="InterPro"/>
</dbReference>
<organism evidence="2">
    <name type="scientific">Ananas comosus var. bracteatus</name>
    <name type="common">red pineapple</name>
    <dbReference type="NCBI Taxonomy" id="296719"/>
    <lineage>
        <taxon>Eukaryota</taxon>
        <taxon>Viridiplantae</taxon>
        <taxon>Streptophyta</taxon>
        <taxon>Embryophyta</taxon>
        <taxon>Tracheophyta</taxon>
        <taxon>Spermatophyta</taxon>
        <taxon>Magnoliopsida</taxon>
        <taxon>Liliopsida</taxon>
        <taxon>Poales</taxon>
        <taxon>Bromeliaceae</taxon>
        <taxon>Bromelioideae</taxon>
        <taxon>Ananas</taxon>
    </lineage>
</organism>
<dbReference type="PANTHER" id="PTHR46407:SF21">
    <property type="entry name" value="F-BOX_KELCH-REPEAT PROTEIN SKIP20"/>
    <property type="match status" value="1"/>
</dbReference>
<dbReference type="PANTHER" id="PTHR46407">
    <property type="entry name" value="OS02G0208700 PROTEIN"/>
    <property type="match status" value="1"/>
</dbReference>
<reference evidence="2" key="1">
    <citation type="submission" date="2020-07" db="EMBL/GenBank/DDBJ databases">
        <authorList>
            <person name="Lin J."/>
        </authorList>
    </citation>
    <scope>NUCLEOTIDE SEQUENCE</scope>
</reference>
<feature type="compositionally biased region" description="Basic and acidic residues" evidence="1">
    <location>
        <begin position="59"/>
        <end position="68"/>
    </location>
</feature>
<proteinExistence type="predicted"/>
<feature type="region of interest" description="Disordered" evidence="1">
    <location>
        <begin position="169"/>
        <end position="191"/>
    </location>
</feature>
<dbReference type="Pfam" id="PF01344">
    <property type="entry name" value="Kelch_1"/>
    <property type="match status" value="1"/>
</dbReference>
<name>A0A6V7NMR4_ANACO</name>
<dbReference type="AlphaFoldDB" id="A0A6V7NMR4"/>
<accession>A0A6V7NMR4</accession>
<gene>
    <name evidence="2" type="ORF">CB5_LOCUS3101</name>
</gene>
<dbReference type="InterPro" id="IPR044595">
    <property type="entry name" value="KMD1-4"/>
</dbReference>
<sequence>MTWRWTASHVCRCGTTGAPARVPEVAGAGRVPRVLPPRDRIGAAEDLVFLVQTLVAPDAREGKGKATEEEGEGEGEGEGGGGGGGGAPAYGLSEYNATTGEWRRAAGAVPMFAQCAAAGGKVVVVGGWDPATLEPVAEVRVLDPAAGTWRRGAPMGAARVVLRVRRGGGAGVRGGGPRPAEERAAGGGGVRRRGGRVAAVAAMGEERDECQGAAAAGAGSGR</sequence>
<dbReference type="SMART" id="SM00612">
    <property type="entry name" value="Kelch"/>
    <property type="match status" value="1"/>
</dbReference>
<dbReference type="InterPro" id="IPR015915">
    <property type="entry name" value="Kelch-typ_b-propeller"/>
</dbReference>
<dbReference type="SUPFAM" id="SSF117281">
    <property type="entry name" value="Kelch motif"/>
    <property type="match status" value="1"/>
</dbReference>
<feature type="compositionally biased region" description="Gly residues" evidence="1">
    <location>
        <begin position="78"/>
        <end position="87"/>
    </location>
</feature>